<organism evidence="5 6">
    <name type="scientific">Pochonia chlamydosporia 170</name>
    <dbReference type="NCBI Taxonomy" id="1380566"/>
    <lineage>
        <taxon>Eukaryota</taxon>
        <taxon>Fungi</taxon>
        <taxon>Dikarya</taxon>
        <taxon>Ascomycota</taxon>
        <taxon>Pezizomycotina</taxon>
        <taxon>Sordariomycetes</taxon>
        <taxon>Hypocreomycetidae</taxon>
        <taxon>Hypocreales</taxon>
        <taxon>Clavicipitaceae</taxon>
        <taxon>Pochonia</taxon>
    </lineage>
</organism>
<dbReference type="InterPro" id="IPR014030">
    <property type="entry name" value="Ketoacyl_synth_N"/>
</dbReference>
<dbReference type="InterPro" id="IPR016039">
    <property type="entry name" value="Thiolase-like"/>
</dbReference>
<dbReference type="Pfam" id="PF13424">
    <property type="entry name" value="TPR_12"/>
    <property type="match status" value="2"/>
</dbReference>
<dbReference type="SUPFAM" id="SSF48452">
    <property type="entry name" value="TPR-like"/>
    <property type="match status" value="2"/>
</dbReference>
<protein>
    <submittedName>
        <fullName evidence="5">Tetratricopeptide repeat domain-containing protein</fullName>
    </submittedName>
</protein>
<dbReference type="STRING" id="1380566.A0A179F5Q3"/>
<dbReference type="PANTHER" id="PTHR46082:SF6">
    <property type="entry name" value="AAA+ ATPASE DOMAIN-CONTAINING PROTEIN-RELATED"/>
    <property type="match status" value="1"/>
</dbReference>
<evidence type="ECO:0000256" key="1">
    <source>
        <dbReference type="ARBA" id="ARBA00022737"/>
    </source>
</evidence>
<dbReference type="Proteomes" id="UP000078397">
    <property type="component" value="Unassembled WGS sequence"/>
</dbReference>
<dbReference type="InterPro" id="IPR019734">
    <property type="entry name" value="TPR_rpt"/>
</dbReference>
<comment type="caution">
    <text evidence="5">The sequence shown here is derived from an EMBL/GenBank/DDBJ whole genome shotgun (WGS) entry which is preliminary data.</text>
</comment>
<evidence type="ECO:0000256" key="2">
    <source>
        <dbReference type="PROSITE-ProRule" id="PRU00339"/>
    </source>
</evidence>
<evidence type="ECO:0000313" key="6">
    <source>
        <dbReference type="Proteomes" id="UP000078397"/>
    </source>
</evidence>
<accession>A0A179F5Q3</accession>
<name>A0A179F5Q3_METCM</name>
<dbReference type="GeneID" id="28849821"/>
<keyword evidence="6" id="KW-1185">Reference proteome</keyword>
<dbReference type="Pfam" id="PF24883">
    <property type="entry name" value="NPHP3_N"/>
    <property type="match status" value="1"/>
</dbReference>
<dbReference type="Pfam" id="PF00109">
    <property type="entry name" value="ketoacyl-synt"/>
    <property type="match status" value="1"/>
</dbReference>
<sequence>MLPFRLQADPAVKEALAAFYPTRSDHRLAYVLSRVEPGTNGWIFENEQVAAWLGGKADMNRSASSQGQTIKKLWLSGEIGSGRTTVPACVTRKLLAHATPQHAVGYFVCDGYKDDRNPTYVLQTIIAQIAQQDRAAYDQYVHSVAQKRMPSGIVGVDDTIATTFDAGNIDHLALLLLAMSRHFERVSLVISRVDYMPPNIVLRLSSLVDAPESPIRTLLSADDGPAQQAVCAETGSCPVLVSATSEDVRLYFRNELRRRIAQGDLYLQNAPAQQAVEDYIASNHNGSWLWTVHMLQEQCDLLRRGIWQPPTTVTETNAIATRPDLFISAVDPYLERILRDPDTLPRFILKTVTRWLSSTCDWPTLQMSTLELCDIVAASYTEEHKPAQVSGVQERDILRACGPLVHKIPLLDYSVFSISHSSMYNYLKINLANYESPLSELFCGDSCLSETTGELRRACRSLPEERSPLKERLYRVILEVQENEWGPDNGKSLLTMEGLGSLYWDQGRMEEAEDMYRRAVQGYGRNPPTRSNAEFALNVYNGLAVLCKRKGKFNESERFYKLALEGKEQILGKDHDSTLGTMGNMGVMYAAQDRIPEAQEIWTRCLPLFEKVYGSKHKNTIMLMYNLGLTYKDLQQFDDAERLLRQAYYTYAETLGDGNTATLDVARALGHLCMLMDNMQDAENIYLMLADTYAEQYGPNSEKALAACHSLGKVYQDQQRFSEAEEILGHVLQSYEDRYGWDHVPTVDVGYTIFLHKTPEEGVELGEKVLAAFDKLHGTYSRVTNSTADTLGLMYAQLGRLDKAEAMWMWAFRGHSMKKGASDVVTVAAAENIGKVLKLQGRDNVRPRSMPAANSCARPGVESGTCLRKPSTVDQDPMPDDHEAIAIAGMSIKVAGADDVDELSQLLRKGASQHEKMTQDHLNLDSLIRQPDNRDYFCNFVRDADDFDNRGFKRSPCDPAAMDPQHRRLHLAAYQAAEQAGLLTENTRTGQHDKGRSHLHNVATHRLNAFMATGYLQSYPFGRVANHFVWTGRAIAFDTACNSLRNGECCVVLAGGVFILTNPHWFQNLTAASFPSHTGQCKPFDEKGDGYCRTRCLEAWPLLTSFRKWDTRNEVALINNYGVSGSNAGMAVAAPAASKESQHAAAIKKLGRPSFFISGSDAHYV</sequence>
<dbReference type="InterPro" id="IPR056884">
    <property type="entry name" value="NPHP3-like_N"/>
</dbReference>
<dbReference type="RefSeq" id="XP_022284090.1">
    <property type="nucleotide sequence ID" value="XM_022428531.1"/>
</dbReference>
<dbReference type="Pfam" id="PF13374">
    <property type="entry name" value="TPR_10"/>
    <property type="match status" value="2"/>
</dbReference>
<dbReference type="PROSITE" id="PS50005">
    <property type="entry name" value="TPR"/>
    <property type="match status" value="1"/>
</dbReference>
<dbReference type="GO" id="GO:0016746">
    <property type="term" value="F:acyltransferase activity"/>
    <property type="evidence" value="ECO:0007669"/>
    <property type="project" value="InterPro"/>
</dbReference>
<proteinExistence type="predicted"/>
<dbReference type="Gene3D" id="3.40.47.10">
    <property type="match status" value="1"/>
</dbReference>
<dbReference type="Gene3D" id="1.25.40.10">
    <property type="entry name" value="Tetratricopeptide repeat domain"/>
    <property type="match status" value="3"/>
</dbReference>
<feature type="repeat" description="TPR" evidence="2">
    <location>
        <begin position="493"/>
        <end position="526"/>
    </location>
</feature>
<dbReference type="AlphaFoldDB" id="A0A179F5Q3"/>
<keyword evidence="2" id="KW-0802">TPR repeat</keyword>
<dbReference type="InterPro" id="IPR011990">
    <property type="entry name" value="TPR-like_helical_dom_sf"/>
</dbReference>
<reference evidence="5 6" key="1">
    <citation type="journal article" date="2016" name="PLoS Pathog.">
        <title>Biosynthesis of antibiotic leucinostatins in bio-control fungus Purpureocillium lilacinum and their inhibition on phytophthora revealed by genome mining.</title>
        <authorList>
            <person name="Wang G."/>
            <person name="Liu Z."/>
            <person name="Lin R."/>
            <person name="Li E."/>
            <person name="Mao Z."/>
            <person name="Ling J."/>
            <person name="Yang Y."/>
            <person name="Yin W.B."/>
            <person name="Xie B."/>
        </authorList>
    </citation>
    <scope>NUCLEOTIDE SEQUENCE [LARGE SCALE GENOMIC DNA]</scope>
    <source>
        <strain evidence="5">170</strain>
    </source>
</reference>
<dbReference type="PROSITE" id="PS52004">
    <property type="entry name" value="KS3_2"/>
    <property type="match status" value="1"/>
</dbReference>
<dbReference type="PANTHER" id="PTHR46082">
    <property type="entry name" value="ATP/GTP-BINDING PROTEIN-RELATED"/>
    <property type="match status" value="1"/>
</dbReference>
<dbReference type="InterPro" id="IPR053137">
    <property type="entry name" value="NLR-like"/>
</dbReference>
<evidence type="ECO:0000259" key="4">
    <source>
        <dbReference type="PROSITE" id="PS52004"/>
    </source>
</evidence>
<dbReference type="SMART" id="SM00825">
    <property type="entry name" value="PKS_KS"/>
    <property type="match status" value="1"/>
</dbReference>
<dbReference type="KEGG" id="pchm:VFPPC_06860"/>
<feature type="region of interest" description="Disordered" evidence="3">
    <location>
        <begin position="845"/>
        <end position="878"/>
    </location>
</feature>
<dbReference type="InterPro" id="IPR020841">
    <property type="entry name" value="PKS_Beta-ketoAc_synthase_dom"/>
</dbReference>
<gene>
    <name evidence="5" type="ORF">VFPPC_06860</name>
</gene>
<evidence type="ECO:0000256" key="3">
    <source>
        <dbReference type="SAM" id="MobiDB-lite"/>
    </source>
</evidence>
<feature type="domain" description="Ketosynthase family 3 (KS3)" evidence="4">
    <location>
        <begin position="882"/>
        <end position="1165"/>
    </location>
</feature>
<dbReference type="OrthoDB" id="626167at2759"/>
<dbReference type="CDD" id="cd00833">
    <property type="entry name" value="PKS"/>
    <property type="match status" value="1"/>
</dbReference>
<keyword evidence="1" id="KW-0677">Repeat</keyword>
<dbReference type="SUPFAM" id="SSF53901">
    <property type="entry name" value="Thiolase-like"/>
    <property type="match status" value="1"/>
</dbReference>
<dbReference type="SMART" id="SM00028">
    <property type="entry name" value="TPR"/>
    <property type="match status" value="5"/>
</dbReference>
<dbReference type="EMBL" id="LSBJ02000008">
    <property type="protein sequence ID" value="OAQ60766.2"/>
    <property type="molecule type" value="Genomic_DNA"/>
</dbReference>
<evidence type="ECO:0000313" key="5">
    <source>
        <dbReference type="EMBL" id="OAQ60766.2"/>
    </source>
</evidence>